<keyword evidence="5 6" id="KW-0449">Lipoprotein</keyword>
<evidence type="ECO:0000256" key="5">
    <source>
        <dbReference type="ARBA" id="ARBA00023288"/>
    </source>
</evidence>
<feature type="chain" id="PRO_5039295591" description="Lipoprotein" evidence="9">
    <location>
        <begin position="24"/>
        <end position="285"/>
    </location>
</feature>
<comment type="similarity">
    <text evidence="6">Belongs to the nlpA lipoprotein family.</text>
</comment>
<keyword evidence="3" id="KW-0472">Membrane</keyword>
<proteinExistence type="inferred from homology"/>
<keyword evidence="2 9" id="KW-0732">Signal</keyword>
<dbReference type="PIRSF" id="PIRSF002854">
    <property type="entry name" value="MetQ"/>
    <property type="match status" value="1"/>
</dbReference>
<gene>
    <name evidence="10" type="ORF">SAMN04488569_104211</name>
</gene>
<sequence>MSKSLLKKVLLSAGAVALLSACGNESDSSNEESSESSGSEETTTLTVGATNTPHGEILEFVKPTLEEEGVDLEIVTYTDYPLINQALADGDLDANYFQHVPYFNAEVEENGYDFVNAGGIHIEPIAAYSQRYESLEDLPEGAEILVSSNAPDYGRILEILQDHGLITLKEGVDITEATFDDIAENERNLEFQYDYDPALMVQLLNSDEGDVVFINSNFAVDNGINPVEDSIAIQSEDSPYANIIAVRSEDADSEAVQKLVDVLHSEETQDYILETWGGAVVPVSE</sequence>
<feature type="signal peptide" evidence="9">
    <location>
        <begin position="1"/>
        <end position="23"/>
    </location>
</feature>
<evidence type="ECO:0000256" key="1">
    <source>
        <dbReference type="ARBA" id="ARBA00004635"/>
    </source>
</evidence>
<dbReference type="InterPro" id="IPR004872">
    <property type="entry name" value="Lipoprotein_NlpA"/>
</dbReference>
<evidence type="ECO:0000313" key="11">
    <source>
        <dbReference type="Proteomes" id="UP000199589"/>
    </source>
</evidence>
<evidence type="ECO:0000256" key="2">
    <source>
        <dbReference type="ARBA" id="ARBA00022729"/>
    </source>
</evidence>
<dbReference type="GO" id="GO:0016020">
    <property type="term" value="C:membrane"/>
    <property type="evidence" value="ECO:0007669"/>
    <property type="project" value="UniProtKB-SubCell"/>
</dbReference>
<keyword evidence="4" id="KW-0564">Palmitate</keyword>
<dbReference type="RefSeq" id="WP_072695788.1">
    <property type="nucleotide sequence ID" value="NZ_FOSJ01000042.1"/>
</dbReference>
<dbReference type="Gene3D" id="3.40.190.10">
    <property type="entry name" value="Periplasmic binding protein-like II"/>
    <property type="match status" value="2"/>
</dbReference>
<name>A0A1I4A1G9_9LACT</name>
<dbReference type="AlphaFoldDB" id="A0A1I4A1G9"/>
<dbReference type="SUPFAM" id="SSF53850">
    <property type="entry name" value="Periplasmic binding protein-like II"/>
    <property type="match status" value="1"/>
</dbReference>
<evidence type="ECO:0000256" key="8">
    <source>
        <dbReference type="SAM" id="MobiDB-lite"/>
    </source>
</evidence>
<evidence type="ECO:0000256" key="3">
    <source>
        <dbReference type="ARBA" id="ARBA00023136"/>
    </source>
</evidence>
<organism evidence="10 11">
    <name type="scientific">Marinilactibacillus piezotolerans</name>
    <dbReference type="NCBI Taxonomy" id="258723"/>
    <lineage>
        <taxon>Bacteria</taxon>
        <taxon>Bacillati</taxon>
        <taxon>Bacillota</taxon>
        <taxon>Bacilli</taxon>
        <taxon>Lactobacillales</taxon>
        <taxon>Carnobacteriaceae</taxon>
        <taxon>Marinilactibacillus</taxon>
    </lineage>
</organism>
<protein>
    <recommendedName>
        <fullName evidence="6">Lipoprotein</fullName>
    </recommendedName>
</protein>
<dbReference type="PANTHER" id="PTHR30429">
    <property type="entry name" value="D-METHIONINE-BINDING LIPOPROTEIN METQ"/>
    <property type="match status" value="1"/>
</dbReference>
<reference evidence="11" key="1">
    <citation type="submission" date="2016-10" db="EMBL/GenBank/DDBJ databases">
        <authorList>
            <person name="Varghese N."/>
            <person name="Submissions S."/>
        </authorList>
    </citation>
    <scope>NUCLEOTIDE SEQUENCE [LARGE SCALE GENOMIC DNA]</scope>
    <source>
        <strain evidence="11">DSM 16108</strain>
    </source>
</reference>
<dbReference type="PROSITE" id="PS51257">
    <property type="entry name" value="PROKAR_LIPOPROTEIN"/>
    <property type="match status" value="1"/>
</dbReference>
<evidence type="ECO:0000256" key="6">
    <source>
        <dbReference type="PIRNR" id="PIRNR002854"/>
    </source>
</evidence>
<dbReference type="Proteomes" id="UP000199589">
    <property type="component" value="Unassembled WGS sequence"/>
</dbReference>
<comment type="subcellular location">
    <subcellularLocation>
        <location evidence="1">Membrane</location>
        <topology evidence="1">Lipid-anchor</topology>
    </subcellularLocation>
</comment>
<keyword evidence="11" id="KW-1185">Reference proteome</keyword>
<dbReference type="PANTHER" id="PTHR30429:SF0">
    <property type="entry name" value="METHIONINE-BINDING LIPOPROTEIN METQ"/>
    <property type="match status" value="1"/>
</dbReference>
<dbReference type="EMBL" id="FOSJ01000042">
    <property type="protein sequence ID" value="SFK50202.1"/>
    <property type="molecule type" value="Genomic_DNA"/>
</dbReference>
<evidence type="ECO:0000256" key="7">
    <source>
        <dbReference type="PIRSR" id="PIRSR002854-1"/>
    </source>
</evidence>
<dbReference type="STRING" id="258723.GCA_900169305_00979"/>
<evidence type="ECO:0000256" key="4">
    <source>
        <dbReference type="ARBA" id="ARBA00023139"/>
    </source>
</evidence>
<evidence type="ECO:0000256" key="9">
    <source>
        <dbReference type="SAM" id="SignalP"/>
    </source>
</evidence>
<accession>A0A1I4A1G9</accession>
<feature type="lipid moiety-binding region" description="S-diacylglycerol cysteine" evidence="7">
    <location>
        <position position="22"/>
    </location>
</feature>
<dbReference type="OrthoDB" id="9812878at2"/>
<evidence type="ECO:0000313" key="10">
    <source>
        <dbReference type="EMBL" id="SFK50202.1"/>
    </source>
</evidence>
<dbReference type="Pfam" id="PF03180">
    <property type="entry name" value="Lipoprotein_9"/>
    <property type="match status" value="1"/>
</dbReference>
<feature type="region of interest" description="Disordered" evidence="8">
    <location>
        <begin position="23"/>
        <end position="50"/>
    </location>
</feature>